<reference evidence="2 3" key="1">
    <citation type="submission" date="2019-01" db="EMBL/GenBank/DDBJ databases">
        <title>Draft genome sequences of three monokaryotic isolates of the white-rot basidiomycete fungus Dichomitus squalens.</title>
        <authorList>
            <consortium name="DOE Joint Genome Institute"/>
            <person name="Lopez S.C."/>
            <person name="Andreopoulos B."/>
            <person name="Pangilinan J."/>
            <person name="Lipzen A."/>
            <person name="Riley R."/>
            <person name="Ahrendt S."/>
            <person name="Ng V."/>
            <person name="Barry K."/>
            <person name="Daum C."/>
            <person name="Grigoriev I.V."/>
            <person name="Hilden K.S."/>
            <person name="Makela M.R."/>
            <person name="de Vries R.P."/>
        </authorList>
    </citation>
    <scope>NUCLEOTIDE SEQUENCE [LARGE SCALE GENOMIC DNA]</scope>
    <source>
        <strain evidence="2 3">CBS 464.89</strain>
    </source>
</reference>
<sequence length="157" mass="16900">MVTVHEYGGRVRAAPARGLRPASLACLTCTASCLTLPIACSANTTSIESWADPSAAAAKGGKELGGRASLSLSSWDKTDHPRASKDDVGYIGRHRLACTVYGRRRKGRRRYTAWRALRASIVAGQASCIRRPLRPGSGATRALGPWTRPADRRRSQL</sequence>
<keyword evidence="3" id="KW-1185">Reference proteome</keyword>
<feature type="region of interest" description="Disordered" evidence="1">
    <location>
        <begin position="133"/>
        <end position="157"/>
    </location>
</feature>
<gene>
    <name evidence="2" type="ORF">BD310DRAFT_936611</name>
</gene>
<proteinExistence type="predicted"/>
<organism evidence="2 3">
    <name type="scientific">Dichomitus squalens</name>
    <dbReference type="NCBI Taxonomy" id="114155"/>
    <lineage>
        <taxon>Eukaryota</taxon>
        <taxon>Fungi</taxon>
        <taxon>Dikarya</taxon>
        <taxon>Basidiomycota</taxon>
        <taxon>Agaricomycotina</taxon>
        <taxon>Agaricomycetes</taxon>
        <taxon>Polyporales</taxon>
        <taxon>Polyporaceae</taxon>
        <taxon>Dichomitus</taxon>
    </lineage>
</organism>
<feature type="non-terminal residue" evidence="2">
    <location>
        <position position="157"/>
    </location>
</feature>
<evidence type="ECO:0000313" key="3">
    <source>
        <dbReference type="Proteomes" id="UP000292082"/>
    </source>
</evidence>
<dbReference type="AlphaFoldDB" id="A0A4Q9PJ95"/>
<name>A0A4Q9PJ95_9APHY</name>
<evidence type="ECO:0000256" key="1">
    <source>
        <dbReference type="SAM" id="MobiDB-lite"/>
    </source>
</evidence>
<dbReference type="EMBL" id="ML145196">
    <property type="protein sequence ID" value="TBU54146.1"/>
    <property type="molecule type" value="Genomic_DNA"/>
</dbReference>
<accession>A0A4Q9PJ95</accession>
<evidence type="ECO:0000313" key="2">
    <source>
        <dbReference type="EMBL" id="TBU54146.1"/>
    </source>
</evidence>
<dbReference type="Proteomes" id="UP000292082">
    <property type="component" value="Unassembled WGS sequence"/>
</dbReference>
<protein>
    <submittedName>
        <fullName evidence="2">Uncharacterized protein</fullName>
    </submittedName>
</protein>